<organism evidence="2 3">
    <name type="scientific">Monosporascus ibericus</name>
    <dbReference type="NCBI Taxonomy" id="155417"/>
    <lineage>
        <taxon>Eukaryota</taxon>
        <taxon>Fungi</taxon>
        <taxon>Dikarya</taxon>
        <taxon>Ascomycota</taxon>
        <taxon>Pezizomycotina</taxon>
        <taxon>Sordariomycetes</taxon>
        <taxon>Xylariomycetidae</taxon>
        <taxon>Xylariales</taxon>
        <taxon>Xylariales incertae sedis</taxon>
        <taxon>Monosporascus</taxon>
    </lineage>
</organism>
<comment type="caution">
    <text evidence="2">The sequence shown here is derived from an EMBL/GenBank/DDBJ whole genome shotgun (WGS) entry which is preliminary data.</text>
</comment>
<dbReference type="Proteomes" id="UP000293360">
    <property type="component" value="Unassembled WGS sequence"/>
</dbReference>
<evidence type="ECO:0000313" key="2">
    <source>
        <dbReference type="EMBL" id="RYO90521.1"/>
    </source>
</evidence>
<proteinExistence type="predicted"/>
<gene>
    <name evidence="2" type="ORF">DL764_008437</name>
</gene>
<protein>
    <submittedName>
        <fullName evidence="2">Uncharacterized protein</fullName>
    </submittedName>
</protein>
<dbReference type="AlphaFoldDB" id="A0A4Q4SZR1"/>
<name>A0A4Q4SZR1_9PEZI</name>
<feature type="region of interest" description="Disordered" evidence="1">
    <location>
        <begin position="17"/>
        <end position="38"/>
    </location>
</feature>
<dbReference type="EMBL" id="QJNU01000658">
    <property type="protein sequence ID" value="RYO90521.1"/>
    <property type="molecule type" value="Genomic_DNA"/>
</dbReference>
<dbReference type="OrthoDB" id="5238236at2759"/>
<sequence>MFLQELHDRCGPFPVEGPGGTRVVEPIETEGPQHPYLSVGTPLPDVVFGDRAFRLADHYPVTRAERKMATVAAVEGRGAWGSYINELLIKRVVGRGMPGYAGVIQKQPVNGIIDFP</sequence>
<reference evidence="2 3" key="1">
    <citation type="submission" date="2018-06" db="EMBL/GenBank/DDBJ databases">
        <title>Complete Genomes of Monosporascus.</title>
        <authorList>
            <person name="Robinson A.J."/>
            <person name="Natvig D.O."/>
        </authorList>
    </citation>
    <scope>NUCLEOTIDE SEQUENCE [LARGE SCALE GENOMIC DNA]</scope>
    <source>
        <strain evidence="2 3">CBS 110550</strain>
    </source>
</reference>
<dbReference type="STRING" id="155417.A0A4Q4SZR1"/>
<keyword evidence="3" id="KW-1185">Reference proteome</keyword>
<evidence type="ECO:0000256" key="1">
    <source>
        <dbReference type="SAM" id="MobiDB-lite"/>
    </source>
</evidence>
<evidence type="ECO:0000313" key="3">
    <source>
        <dbReference type="Proteomes" id="UP000293360"/>
    </source>
</evidence>
<accession>A0A4Q4SZR1</accession>